<reference evidence="7" key="1">
    <citation type="submission" date="2017-07" db="EMBL/GenBank/DDBJ databases">
        <title>The cable genome - Insights into the physiology and evolution of filamentous bacteria capable of sulfide oxidation via long distance electron transfer.</title>
        <authorList>
            <person name="Thorup C."/>
            <person name="Bjerg J.T."/>
            <person name="Schreiber L."/>
            <person name="Nielsen L.P."/>
            <person name="Kjeldsen K.U."/>
            <person name="Boesen T."/>
            <person name="Boggild A."/>
            <person name="Meysman F."/>
            <person name="Geelhoed J."/>
            <person name="Schramm A."/>
        </authorList>
    </citation>
    <scope>NUCLEOTIDE SEQUENCE [LARGE SCALE GENOMIC DNA]</scope>
    <source>
        <strain evidence="7">GS</strain>
    </source>
</reference>
<comment type="caution">
    <text evidence="7">The sequence shown here is derived from an EMBL/GenBank/DDBJ whole genome shotgun (WGS) entry which is preliminary data.</text>
</comment>
<evidence type="ECO:0000256" key="5">
    <source>
        <dbReference type="SAM" id="SignalP"/>
    </source>
</evidence>
<evidence type="ECO:0000256" key="4">
    <source>
        <dbReference type="SAM" id="MobiDB-lite"/>
    </source>
</evidence>
<evidence type="ECO:0000259" key="6">
    <source>
        <dbReference type="SMART" id="SM00965"/>
    </source>
</evidence>
<dbReference type="GO" id="GO:0019867">
    <property type="term" value="C:outer membrane"/>
    <property type="evidence" value="ECO:0007669"/>
    <property type="project" value="InterPro"/>
</dbReference>
<dbReference type="InterPro" id="IPR011662">
    <property type="entry name" value="Secretin/TonB_short_N"/>
</dbReference>
<dbReference type="SMART" id="SM00965">
    <property type="entry name" value="STN"/>
    <property type="match status" value="1"/>
</dbReference>
<evidence type="ECO:0000256" key="2">
    <source>
        <dbReference type="ARBA" id="ARBA00023136"/>
    </source>
</evidence>
<protein>
    <recommendedName>
        <fullName evidence="6">Secretin/TonB short N-terminal domain-containing protein</fullName>
    </recommendedName>
</protein>
<gene>
    <name evidence="7" type="ORF">CDV28_10562</name>
</gene>
<dbReference type="InterPro" id="IPR051808">
    <property type="entry name" value="Type_IV_pilus_biogenesis"/>
</dbReference>
<keyword evidence="5" id="KW-0732">Signal</keyword>
<sequence>MSHFVLSARQKNNRYSCNHLFFTAAAVAGLLLTKIPSDAVAQDTGAAVVQPQQQETGATVAPAAKGNSILGISAQQVEKNLEITIRCEKIIEPPPNVYELPGSDRKGISVDIANTEMQKSADLSSLKVFNVVLNSSAKIEDGIDRLRLKFDFPEPYSSYTSSLKENSVILVIVNFFKEQSPAGGTGPLSLPATSSAPVDTNKVKNSTPSGESLEAHLPPVNPTMKNAGNFGGSSTAAGPAAATSPLAGADSSLITVDFYKVDLHNVFRLLGEISGYNIIVSEGVAGTLTLALHEVPWDFVLDIILNLKDLAKEQRHNTIVIYPKSKEFVWPQRSAAESSLNIDTVDAGKTNSKGIPIVITQGDGQAVPPEAMEAKKIAALAIKAEKEGSVETAVQLYEKAFDVWPEKVEKKEKGKLANRIASIYLVKLNQNAKAVYYANKALAIDKKNGSAALNAAIGHANMEENSQAQQYFDQSISMSKPSREALFSYAVFSERQKQYDAALRLLNKYSELYGEDLDSMVSRARIQDQQGRQEEADKTYTAILHAGFSVPQDLRAFIINRTRSN</sequence>
<name>A0A521G3L1_9BACT</name>
<keyword evidence="3" id="KW-0998">Cell outer membrane</keyword>
<dbReference type="AlphaFoldDB" id="A0A521G3L1"/>
<organism evidence="7 8">
    <name type="scientific">Candidatus Electronema aureum</name>
    <dbReference type="NCBI Taxonomy" id="2005002"/>
    <lineage>
        <taxon>Bacteria</taxon>
        <taxon>Pseudomonadati</taxon>
        <taxon>Thermodesulfobacteriota</taxon>
        <taxon>Desulfobulbia</taxon>
        <taxon>Desulfobulbales</taxon>
        <taxon>Desulfobulbaceae</taxon>
        <taxon>Candidatus Electronema</taxon>
    </lineage>
</organism>
<dbReference type="Gene3D" id="1.25.40.10">
    <property type="entry name" value="Tetratricopeptide repeat domain"/>
    <property type="match status" value="1"/>
</dbReference>
<feature type="signal peptide" evidence="5">
    <location>
        <begin position="1"/>
        <end position="41"/>
    </location>
</feature>
<feature type="region of interest" description="Disordered" evidence="4">
    <location>
        <begin position="186"/>
        <end position="236"/>
    </location>
</feature>
<keyword evidence="2" id="KW-0472">Membrane</keyword>
<evidence type="ECO:0000313" key="7">
    <source>
        <dbReference type="EMBL" id="TAA75605.1"/>
    </source>
</evidence>
<dbReference type="Gene3D" id="3.30.1370.130">
    <property type="match status" value="1"/>
</dbReference>
<feature type="domain" description="Secretin/TonB short N-terminal" evidence="6">
    <location>
        <begin position="276"/>
        <end position="324"/>
    </location>
</feature>
<dbReference type="PANTHER" id="PTHR30604">
    <property type="entry name" value="PROTEIN TRANSPORT PROTEIN HOFQ"/>
    <property type="match status" value="1"/>
</dbReference>
<dbReference type="EMBL" id="NQJD01000005">
    <property type="protein sequence ID" value="TAA75605.1"/>
    <property type="molecule type" value="Genomic_DNA"/>
</dbReference>
<feature type="compositionally biased region" description="Polar residues" evidence="4">
    <location>
        <begin position="191"/>
        <end position="210"/>
    </location>
</feature>
<evidence type="ECO:0000256" key="3">
    <source>
        <dbReference type="ARBA" id="ARBA00023237"/>
    </source>
</evidence>
<accession>A0A521G3L1</accession>
<evidence type="ECO:0000313" key="8">
    <source>
        <dbReference type="Proteomes" id="UP000316238"/>
    </source>
</evidence>
<dbReference type="Proteomes" id="UP000316238">
    <property type="component" value="Unassembled WGS sequence"/>
</dbReference>
<dbReference type="InterPro" id="IPR011990">
    <property type="entry name" value="TPR-like_helical_dom_sf"/>
</dbReference>
<evidence type="ECO:0000256" key="1">
    <source>
        <dbReference type="ARBA" id="ARBA00022448"/>
    </source>
</evidence>
<keyword evidence="1" id="KW-0813">Transport</keyword>
<dbReference type="SUPFAM" id="SSF48452">
    <property type="entry name" value="TPR-like"/>
    <property type="match status" value="1"/>
</dbReference>
<proteinExistence type="predicted"/>
<dbReference type="PANTHER" id="PTHR30604:SF1">
    <property type="entry name" value="DNA UTILIZATION PROTEIN HOFQ"/>
    <property type="match status" value="1"/>
</dbReference>
<feature type="chain" id="PRO_5021888054" description="Secretin/TonB short N-terminal domain-containing protein" evidence="5">
    <location>
        <begin position="42"/>
        <end position="565"/>
    </location>
</feature>
<keyword evidence="8" id="KW-1185">Reference proteome</keyword>